<dbReference type="GO" id="GO:0008270">
    <property type="term" value="F:zinc ion binding"/>
    <property type="evidence" value="ECO:0007669"/>
    <property type="project" value="UniProtKB-KW"/>
</dbReference>
<feature type="compositionally biased region" description="Basic residues" evidence="8">
    <location>
        <begin position="95"/>
        <end position="104"/>
    </location>
</feature>
<keyword evidence="1" id="KW-0597">Phosphoprotein</keyword>
<evidence type="ECO:0000313" key="10">
    <source>
        <dbReference type="Proteomes" id="UP000170085"/>
    </source>
</evidence>
<dbReference type="GO" id="GO:0046765">
    <property type="term" value="P:viral budding from nuclear membrane"/>
    <property type="evidence" value="ECO:0007669"/>
    <property type="project" value="InterPro"/>
</dbReference>
<evidence type="ECO:0000256" key="1">
    <source>
        <dbReference type="ARBA" id="ARBA00022553"/>
    </source>
</evidence>
<feature type="compositionally biased region" description="Low complexity" evidence="8">
    <location>
        <begin position="45"/>
        <end position="60"/>
    </location>
</feature>
<sequence length="376" mass="40898">MSDRGERRRAREPSPDFGCGRGAERAGDWATAPASTPAPAPAPGPGLAAGRRSLISPRLCSRSRSRSRSRSPFAPQGRSRSRSRSRSRGPATRRERLRSRTGARRAARARDSYLMYFRFLASSPADELAAVRELAVPLIRTTPVVLPFDLSRTVADNCLSLSGMGYYLGIGGCCPACTVTGEPRMGRADRAALILAYVQQLSNIYEYRAFLASIRALGGTDDGGFGGCAPGPGGPTERALAEVLAQPELFFAYHVLRDGGVRDARVLFYRDLDCSGFMMYVVFPGKAIHLHHRLLDHLLTACAGYKIVAHVWQTMFVLVVRRDGGGGRQQSATDAEVPAVSAGDLYCKMSDLNFDGELLLEYRRLYAAFDDFAPPA</sequence>
<evidence type="ECO:0000256" key="8">
    <source>
        <dbReference type="SAM" id="MobiDB-lite"/>
    </source>
</evidence>
<dbReference type="Pfam" id="PF02718">
    <property type="entry name" value="Herpes_UL31"/>
    <property type="match status" value="1"/>
</dbReference>
<dbReference type="EMBL" id="KM258880">
    <property type="protein sequence ID" value="AIQ80609.1"/>
    <property type="molecule type" value="Genomic_DNA"/>
</dbReference>
<gene>
    <name evidence="9" type="primary">UL31</name>
</gene>
<proteinExistence type="inferred from homology"/>
<protein>
    <submittedName>
        <fullName evidence="9">Nuclear egress lamina protein</fullName>
    </submittedName>
</protein>
<dbReference type="HAMAP" id="MF_04023">
    <property type="entry name" value="HSV_NEC1"/>
    <property type="match status" value="1"/>
</dbReference>
<keyword evidence="7" id="KW-0472">Membrane</keyword>
<organismHost>
    <name type="scientific">Bos taurus</name>
    <name type="common">Bovine</name>
    <dbReference type="NCBI Taxonomy" id="9913"/>
</organismHost>
<reference evidence="9 10" key="1">
    <citation type="submission" date="2014-07" db="EMBL/GenBank/DDBJ databases">
        <title>Bovine herpesvirus type 1.2b (BoHV-1.2b): Four Complete Genome Sequences of BoHV-1.2b Genital and Respiratory Isolates and Comparative Analysis with BoHV-1.1.</title>
        <authorList>
            <person name="d'Offay J.M."/>
            <person name="Fulton R.W."/>
            <person name="Eberle R."/>
            <person name="Kirkland P.D."/>
        </authorList>
    </citation>
    <scope>NUCLEOTIDE SEQUENCE [LARGE SCALE GENOMIC DNA]</scope>
    <source>
        <strain evidence="9">K22</strain>
    </source>
</reference>
<keyword evidence="2" id="KW-1048">Host nucleus</keyword>
<organism evidence="9 10">
    <name type="scientific">Bovine herpesvirus 1.2 (strain K22)</name>
    <name type="common">BoHV-1</name>
    <name type="synonym">Infectious bovine rhinotracheitis virus</name>
    <dbReference type="NCBI Taxonomy" id="31519"/>
    <lineage>
        <taxon>Viruses</taxon>
        <taxon>Duplodnaviria</taxon>
        <taxon>Heunggongvirae</taxon>
        <taxon>Peploviricota</taxon>
        <taxon>Herviviricetes</taxon>
        <taxon>Herpesvirales</taxon>
        <taxon>Orthoherpesviridae</taxon>
        <taxon>Alphaherpesvirinae</taxon>
        <taxon>Varicellovirus</taxon>
        <taxon>Varicellovirus bovinealpha1</taxon>
    </lineage>
</organism>
<evidence type="ECO:0000256" key="2">
    <source>
        <dbReference type="ARBA" id="ARBA00022562"/>
    </source>
</evidence>
<evidence type="ECO:0000256" key="3">
    <source>
        <dbReference type="ARBA" id="ARBA00022723"/>
    </source>
</evidence>
<evidence type="ECO:0000256" key="7">
    <source>
        <dbReference type="ARBA" id="ARBA00023136"/>
    </source>
</evidence>
<evidence type="ECO:0000313" key="9">
    <source>
        <dbReference type="EMBL" id="AIQ80609.1"/>
    </source>
</evidence>
<feature type="region of interest" description="Disordered" evidence="8">
    <location>
        <begin position="1"/>
        <end position="104"/>
    </location>
</feature>
<evidence type="ECO:0000256" key="4">
    <source>
        <dbReference type="ARBA" id="ARBA00022771"/>
    </source>
</evidence>
<keyword evidence="6" id="KW-1043">Host membrane</keyword>
<feature type="compositionally biased region" description="Basic and acidic residues" evidence="8">
    <location>
        <begin position="1"/>
        <end position="14"/>
    </location>
</feature>
<evidence type="ECO:0000256" key="5">
    <source>
        <dbReference type="ARBA" id="ARBA00022833"/>
    </source>
</evidence>
<evidence type="ECO:0000256" key="6">
    <source>
        <dbReference type="ARBA" id="ARBA00022870"/>
    </source>
</evidence>
<keyword evidence="3" id="KW-0479">Metal-binding</keyword>
<keyword evidence="5" id="KW-0862">Zinc</keyword>
<dbReference type="Proteomes" id="UP000170085">
    <property type="component" value="Segment"/>
</dbReference>
<accession>A0A089N2A9</accession>
<keyword evidence="4" id="KW-0863">Zinc-finger</keyword>
<name>A0A089N2A9_BHV1K</name>
<dbReference type="InterPro" id="IPR021152">
    <property type="entry name" value="Herpes_UL31"/>
</dbReference>